<evidence type="ECO:0000259" key="2">
    <source>
        <dbReference type="Pfam" id="PF13968"/>
    </source>
</evidence>
<dbReference type="PANTHER" id="PTHR31325">
    <property type="entry name" value="OS01G0798800 PROTEIN-RELATED"/>
    <property type="match status" value="1"/>
</dbReference>
<dbReference type="Gramene" id="TraesSYM6A03G03358370.1">
    <property type="protein sequence ID" value="TraesSYM6A03G03358370.1.CDS1"/>
    <property type="gene ID" value="TraesSYM6A03G03358370"/>
</dbReference>
<dbReference type="Gramene" id="TraesCS6A03G1044800.1">
    <property type="protein sequence ID" value="TraesCS6A03G1044800.1.CDS1"/>
    <property type="gene ID" value="TraesCS6A03G1044800"/>
</dbReference>
<dbReference type="OMA" id="ERIWALH"/>
<dbReference type="Gramene" id="TraesCLE_scaffold_036518_01G000200.1">
    <property type="protein sequence ID" value="TraesCLE_scaffold_036518_01G000200.1"/>
    <property type="gene ID" value="TraesCLE_scaffold_036518_01G000200"/>
</dbReference>
<evidence type="ECO:0000313" key="3">
    <source>
        <dbReference type="EnsemblPlants" id="TraesCS6A02G418200.1.cds1"/>
    </source>
</evidence>
<organism evidence="3">
    <name type="scientific">Triticum aestivum</name>
    <name type="common">Wheat</name>
    <dbReference type="NCBI Taxonomy" id="4565"/>
    <lineage>
        <taxon>Eukaryota</taxon>
        <taxon>Viridiplantae</taxon>
        <taxon>Streptophyta</taxon>
        <taxon>Embryophyta</taxon>
        <taxon>Tracheophyta</taxon>
        <taxon>Spermatophyta</taxon>
        <taxon>Magnoliopsida</taxon>
        <taxon>Liliopsida</taxon>
        <taxon>Poales</taxon>
        <taxon>Poaceae</taxon>
        <taxon>BOP clade</taxon>
        <taxon>Pooideae</taxon>
        <taxon>Triticodae</taxon>
        <taxon>Triticeae</taxon>
        <taxon>Triticinae</taxon>
        <taxon>Triticum</taxon>
    </lineage>
</organism>
<dbReference type="Pfam" id="PF13968">
    <property type="entry name" value="DUF4220"/>
    <property type="match status" value="1"/>
</dbReference>
<dbReference type="Gramene" id="TraesNOR6A03G03449080.1">
    <property type="protein sequence ID" value="TraesNOR6A03G03449080.1.CDS1"/>
    <property type="gene ID" value="TraesNOR6A03G03449080"/>
</dbReference>
<evidence type="ECO:0000256" key="1">
    <source>
        <dbReference type="SAM" id="Phobius"/>
    </source>
</evidence>
<keyword evidence="4" id="KW-1185">Reference proteome</keyword>
<keyword evidence="1" id="KW-1133">Transmembrane helix</keyword>
<dbReference type="RefSeq" id="XP_044407082.1">
    <property type="nucleotide sequence ID" value="XM_044551147.1"/>
</dbReference>
<dbReference type="Gramene" id="TraesROB_scaffold_036555_01G000200.1">
    <property type="protein sequence ID" value="TraesROB_scaffold_036555_01G000200.1"/>
    <property type="gene ID" value="TraesROB_scaffold_036555_01G000200"/>
</dbReference>
<feature type="transmembrane region" description="Helical" evidence="1">
    <location>
        <begin position="140"/>
        <end position="158"/>
    </location>
</feature>
<dbReference type="Proteomes" id="UP000019116">
    <property type="component" value="Chromosome 6A"/>
</dbReference>
<evidence type="ECO:0000313" key="4">
    <source>
        <dbReference type="Proteomes" id="UP000019116"/>
    </source>
</evidence>
<dbReference type="OrthoDB" id="1689146at2759"/>
<feature type="domain" description="DUF4220" evidence="2">
    <location>
        <begin position="53"/>
        <end position="351"/>
    </location>
</feature>
<dbReference type="EnsemblPlants" id="TraesCS6A02G418200.1">
    <property type="protein sequence ID" value="TraesCS6A02G418200.1.cds1"/>
    <property type="gene ID" value="TraesCS6A02G418200"/>
</dbReference>
<feature type="transmembrane region" description="Helical" evidence="1">
    <location>
        <begin position="50"/>
        <end position="72"/>
    </location>
</feature>
<keyword evidence="1" id="KW-0812">Transmembrane</keyword>
<dbReference type="AlphaFoldDB" id="A0A3B6NVZ4"/>
<dbReference type="Gramene" id="TraesCS6A02G418200.1">
    <property type="protein sequence ID" value="TraesCS6A02G418200.1.cds1"/>
    <property type="gene ID" value="TraesCS6A02G418200"/>
</dbReference>
<reference evidence="3" key="2">
    <citation type="submission" date="2018-10" db="UniProtKB">
        <authorList>
            <consortium name="EnsemblPlants"/>
        </authorList>
    </citation>
    <scope>IDENTIFICATION</scope>
</reference>
<reference evidence="3" key="1">
    <citation type="submission" date="2018-08" db="EMBL/GenBank/DDBJ databases">
        <authorList>
            <person name="Rossello M."/>
        </authorList>
    </citation>
    <scope>NUCLEOTIDE SEQUENCE [LARGE SCALE GENOMIC DNA]</scope>
    <source>
        <strain evidence="3">cv. Chinese Spring</strain>
    </source>
</reference>
<proteinExistence type="predicted"/>
<dbReference type="STRING" id="4565.A0A3B6NVZ4"/>
<sequence>MAGFFMGEETQERMSILLTRALVLLSFAAHLTMALLAGIRRRRDSGLRRFLVWFAYYVTEIGTPFALGLVFLDTATADSEQKMFVLWAPFLLLHLGHPDNITSYGLENKKLTPPHIVGPILAIGGAIYGSYKQRFMHDDGALRAAFFIMLFFGSYKYVERVVALHRASFANIRRTNEGKELGRISAEDKGRRSKRDNDDVQLDAHGLLAVTMAALADYQVSSGGYRSSYSGWKEVSKVVEMEASLMYTKASVIHTWGGYTIRVLSPLATATALCLFHGEKGLALVNADRMITYILLVATLVLDGRWLLRALGSTWTYALLVDNKEQDQEEENRQVRPLLGRRTFWYNFSLPRWVKLACRRAGRQLWYFPRCLLVSLDPSRLSLRSGPSGHRLLSGSSIGQRCWNRQSLASLRLAFSVAVAQAYRREEEEVQRNSEKRWIQEFFRRSNALFLPRARTR</sequence>
<dbReference type="Gramene" id="TraesLDM6A03G03420300.1">
    <property type="protein sequence ID" value="TraesLDM6A03G03420300.1.CDS1"/>
    <property type="gene ID" value="TraesLDM6A03G03420300"/>
</dbReference>
<feature type="transmembrane region" description="Helical" evidence="1">
    <location>
        <begin position="16"/>
        <end position="38"/>
    </location>
</feature>
<dbReference type="InterPro" id="IPR025315">
    <property type="entry name" value="DUF4220"/>
</dbReference>
<name>A0A3B6NVZ4_WHEAT</name>
<dbReference type="KEGG" id="taes:123131476"/>
<protein>
    <recommendedName>
        <fullName evidence="2">DUF4220 domain-containing protein</fullName>
    </recommendedName>
</protein>
<gene>
    <name evidence="3" type="primary">LOC123131476</name>
</gene>
<keyword evidence="1" id="KW-0472">Membrane</keyword>
<dbReference type="GeneID" id="123131476"/>
<accession>A0A3B6NVZ4</accession>